<feature type="domain" description="TonB-dependent receptor-like beta-barrel" evidence="12">
    <location>
        <begin position="338"/>
        <end position="794"/>
    </location>
</feature>
<dbReference type="SUPFAM" id="SSF49464">
    <property type="entry name" value="Carboxypeptidase regulatory domain-like"/>
    <property type="match status" value="1"/>
</dbReference>
<dbReference type="InterPro" id="IPR012910">
    <property type="entry name" value="Plug_dom"/>
</dbReference>
<dbReference type="PANTHER" id="PTHR30069">
    <property type="entry name" value="TONB-DEPENDENT OUTER MEMBRANE RECEPTOR"/>
    <property type="match status" value="1"/>
</dbReference>
<gene>
    <name evidence="14" type="ORF">ACFFUQ_01170</name>
</gene>
<accession>A0ABV5FGM6</accession>
<keyword evidence="9 10" id="KW-0998">Cell outer membrane</keyword>
<evidence type="ECO:0000256" key="1">
    <source>
        <dbReference type="ARBA" id="ARBA00004571"/>
    </source>
</evidence>
<organism evidence="14 15">
    <name type="scientific">Flavobacterium branchiarum</name>
    <dbReference type="NCBI Taxonomy" id="1114870"/>
    <lineage>
        <taxon>Bacteria</taxon>
        <taxon>Pseudomonadati</taxon>
        <taxon>Bacteroidota</taxon>
        <taxon>Flavobacteriia</taxon>
        <taxon>Flavobacteriales</taxon>
        <taxon>Flavobacteriaceae</taxon>
        <taxon>Flavobacterium</taxon>
    </lineage>
</organism>
<dbReference type="PANTHER" id="PTHR30069:SF29">
    <property type="entry name" value="HEMOGLOBIN AND HEMOGLOBIN-HAPTOGLOBIN-BINDING PROTEIN 1-RELATED"/>
    <property type="match status" value="1"/>
</dbReference>
<evidence type="ECO:0000313" key="14">
    <source>
        <dbReference type="EMBL" id="MFB9062612.1"/>
    </source>
</evidence>
<comment type="subcellular location">
    <subcellularLocation>
        <location evidence="1 10">Cell outer membrane</location>
        <topology evidence="1 10">Multi-pass membrane protein</topology>
    </subcellularLocation>
</comment>
<protein>
    <submittedName>
        <fullName evidence="14">TonB-dependent receptor</fullName>
    </submittedName>
</protein>
<dbReference type="InterPro" id="IPR036942">
    <property type="entry name" value="Beta-barrel_TonB_sf"/>
</dbReference>
<dbReference type="Pfam" id="PF13715">
    <property type="entry name" value="CarbopepD_reg_2"/>
    <property type="match status" value="1"/>
</dbReference>
<reference evidence="14 15" key="1">
    <citation type="submission" date="2024-09" db="EMBL/GenBank/DDBJ databases">
        <authorList>
            <person name="Sun Q."/>
            <person name="Mori K."/>
        </authorList>
    </citation>
    <scope>NUCLEOTIDE SEQUENCE [LARGE SCALE GENOMIC DNA]</scope>
    <source>
        <strain evidence="14 15">CECT 7908</strain>
    </source>
</reference>
<dbReference type="PROSITE" id="PS52016">
    <property type="entry name" value="TONB_DEPENDENT_REC_3"/>
    <property type="match status" value="1"/>
</dbReference>
<dbReference type="Pfam" id="PF07715">
    <property type="entry name" value="Plug"/>
    <property type="match status" value="1"/>
</dbReference>
<dbReference type="Gene3D" id="2.40.170.20">
    <property type="entry name" value="TonB-dependent receptor, beta-barrel domain"/>
    <property type="match status" value="1"/>
</dbReference>
<evidence type="ECO:0000256" key="10">
    <source>
        <dbReference type="PROSITE-ProRule" id="PRU01360"/>
    </source>
</evidence>
<dbReference type="EMBL" id="JBHMEX010000004">
    <property type="protein sequence ID" value="MFB9062612.1"/>
    <property type="molecule type" value="Genomic_DNA"/>
</dbReference>
<dbReference type="InterPro" id="IPR039426">
    <property type="entry name" value="TonB-dep_rcpt-like"/>
</dbReference>
<evidence type="ECO:0000256" key="11">
    <source>
        <dbReference type="RuleBase" id="RU003357"/>
    </source>
</evidence>
<evidence type="ECO:0000256" key="7">
    <source>
        <dbReference type="ARBA" id="ARBA00023136"/>
    </source>
</evidence>
<dbReference type="Pfam" id="PF00593">
    <property type="entry name" value="TonB_dep_Rec_b-barrel"/>
    <property type="match status" value="1"/>
</dbReference>
<dbReference type="Gene3D" id="2.60.40.1120">
    <property type="entry name" value="Carboxypeptidase-like, regulatory domain"/>
    <property type="match status" value="1"/>
</dbReference>
<evidence type="ECO:0000256" key="4">
    <source>
        <dbReference type="ARBA" id="ARBA00022692"/>
    </source>
</evidence>
<dbReference type="InterPro" id="IPR008969">
    <property type="entry name" value="CarboxyPept-like_regulatory"/>
</dbReference>
<dbReference type="InterPro" id="IPR037066">
    <property type="entry name" value="Plug_dom_sf"/>
</dbReference>
<evidence type="ECO:0000256" key="6">
    <source>
        <dbReference type="ARBA" id="ARBA00023077"/>
    </source>
</evidence>
<keyword evidence="2 10" id="KW-0813">Transport</keyword>
<keyword evidence="6 11" id="KW-0798">TonB box</keyword>
<evidence type="ECO:0000313" key="15">
    <source>
        <dbReference type="Proteomes" id="UP001589589"/>
    </source>
</evidence>
<dbReference type="Gene3D" id="2.170.130.10">
    <property type="entry name" value="TonB-dependent receptor, plug domain"/>
    <property type="match status" value="1"/>
</dbReference>
<keyword evidence="7 10" id="KW-0472">Membrane</keyword>
<keyword evidence="15" id="KW-1185">Reference proteome</keyword>
<evidence type="ECO:0000256" key="8">
    <source>
        <dbReference type="ARBA" id="ARBA00023170"/>
    </source>
</evidence>
<proteinExistence type="inferred from homology"/>
<keyword evidence="4 10" id="KW-0812">Transmembrane</keyword>
<keyword evidence="5" id="KW-0732">Signal</keyword>
<evidence type="ECO:0000256" key="9">
    <source>
        <dbReference type="ARBA" id="ARBA00023237"/>
    </source>
</evidence>
<dbReference type="SUPFAM" id="SSF56935">
    <property type="entry name" value="Porins"/>
    <property type="match status" value="1"/>
</dbReference>
<name>A0ABV5FGM6_9FLAO</name>
<sequence>MLNGYVFGKKNHSLSQSLKFVVFFICLFFLPSGVLAQNGTLSGVLKLDNGTPISFAAVAVKNTKHQMITDDEGKFEFRGLAHGHYEIEVSSIEITRKSIKVDFKGSGERILLIVEPSSSLGLKEVVINVKTEKKEVETKGFAVNVIDTQKMAMQSIQTNELLDRSAGVRIRQDGGLGSRIDYNINGLSGNAVKVFIDGIPASNFGSSYSLNSIPPALIDRIEVYKGVVPANLSEDALGGAINIILKKKTRNSLVTSYSLGSFNTHQWNIASNYRKENGLTVDASGFYNYSDNNYEVWGQSITFKDYTGKTTTNQRAKRFHDAYKSYGTKIEVGFTDVKWADRFMIGGILSKDYKEVQHGITMDNVYGDRHTRRNSSIATLTYSKNDFLTKGLSFKTDASYSYLKRQAIDTVGIMYDWSGKPIMYPDGTFVKYTSGAEVASAKTLGINTDKTLFVRTNLGYTLNSNNTIYANYMYNNFVRGISDELQPLGLQLLENTRDLQKNIVSFTYENLAFSQKLRTNVFYKHYFQKVTSNEPFRQDITPGIPNYEMRVFTKKSDFSGYGITLSYELNPNLYLLGSAEKAMRLPSANELFGNINDNLLAPAGELKPETSHNVNIGVNWSGLKFNSHSIRLNASLFYRDTKGMIRESIRAGSFTYSQFENLENVLSRGIDAELIYDYAKKFNLSLNISKFESLFNTRFDANGAPYLFYRMQIRNEPSFKFNINAVYYQDDLFAKKSKASIYYNISYVDEFLRNWANVGGKNLDYIPTQFSNSIGVAYTFPSNKFTISVDAKNIFDQQIFDNFGLQKPGRAFYAKLTYSLTSK</sequence>
<dbReference type="InterPro" id="IPR000531">
    <property type="entry name" value="Beta-barrel_TonB"/>
</dbReference>
<dbReference type="RefSeq" id="WP_290263337.1">
    <property type="nucleotide sequence ID" value="NZ_JAUFQQ010000003.1"/>
</dbReference>
<keyword evidence="8 14" id="KW-0675">Receptor</keyword>
<evidence type="ECO:0000256" key="5">
    <source>
        <dbReference type="ARBA" id="ARBA00022729"/>
    </source>
</evidence>
<evidence type="ECO:0000259" key="12">
    <source>
        <dbReference type="Pfam" id="PF00593"/>
    </source>
</evidence>
<evidence type="ECO:0000259" key="13">
    <source>
        <dbReference type="Pfam" id="PF07715"/>
    </source>
</evidence>
<evidence type="ECO:0000256" key="2">
    <source>
        <dbReference type="ARBA" id="ARBA00022448"/>
    </source>
</evidence>
<dbReference type="Proteomes" id="UP001589589">
    <property type="component" value="Unassembled WGS sequence"/>
</dbReference>
<comment type="caution">
    <text evidence="14">The sequence shown here is derived from an EMBL/GenBank/DDBJ whole genome shotgun (WGS) entry which is preliminary data.</text>
</comment>
<evidence type="ECO:0000256" key="3">
    <source>
        <dbReference type="ARBA" id="ARBA00022452"/>
    </source>
</evidence>
<comment type="similarity">
    <text evidence="10 11">Belongs to the TonB-dependent receptor family.</text>
</comment>
<feature type="domain" description="TonB-dependent receptor plug" evidence="13">
    <location>
        <begin position="141"/>
        <end position="240"/>
    </location>
</feature>
<keyword evidence="3 10" id="KW-1134">Transmembrane beta strand</keyword>